<feature type="region of interest" description="Disordered" evidence="15">
    <location>
        <begin position="36"/>
        <end position="55"/>
    </location>
</feature>
<dbReference type="GO" id="GO:0006679">
    <property type="term" value="P:glucosylceramide biosynthetic process"/>
    <property type="evidence" value="ECO:0007669"/>
    <property type="project" value="TreeGrafter"/>
</dbReference>
<comment type="similarity">
    <text evidence="4">Belongs to the glycosyltransferase 2 family.</text>
</comment>
<evidence type="ECO:0000256" key="7">
    <source>
        <dbReference type="ARBA" id="ARBA00022676"/>
    </source>
</evidence>
<evidence type="ECO:0000256" key="14">
    <source>
        <dbReference type="ARBA" id="ARBA00032575"/>
    </source>
</evidence>
<dbReference type="Pfam" id="PF13506">
    <property type="entry name" value="Glyco_transf_21"/>
    <property type="match status" value="1"/>
</dbReference>
<comment type="caution">
    <text evidence="16">The sequence shown here is derived from an EMBL/GenBank/DDBJ whole genome shotgun (WGS) entry which is preliminary data.</text>
</comment>
<dbReference type="GO" id="GO:0016020">
    <property type="term" value="C:membrane"/>
    <property type="evidence" value="ECO:0007669"/>
    <property type="project" value="UniProtKB-SubCell"/>
</dbReference>
<reference evidence="16" key="1">
    <citation type="submission" date="2020-05" db="EMBL/GenBank/DDBJ databases">
        <title>Phylogenomic resolution of chytrid fungi.</title>
        <authorList>
            <person name="Stajich J.E."/>
            <person name="Amses K."/>
            <person name="Simmons R."/>
            <person name="Seto K."/>
            <person name="Myers J."/>
            <person name="Bonds A."/>
            <person name="Quandt C.A."/>
            <person name="Barry K."/>
            <person name="Liu P."/>
            <person name="Grigoriev I."/>
            <person name="Longcore J.E."/>
            <person name="James T.Y."/>
        </authorList>
    </citation>
    <scope>NUCLEOTIDE SEQUENCE</scope>
    <source>
        <strain evidence="16">JEL0318</strain>
    </source>
</reference>
<keyword evidence="11" id="KW-0472">Membrane</keyword>
<dbReference type="SUPFAM" id="SSF53448">
    <property type="entry name" value="Nucleotide-diphospho-sugar transferases"/>
    <property type="match status" value="1"/>
</dbReference>
<dbReference type="Proteomes" id="UP001212841">
    <property type="component" value="Unassembled WGS sequence"/>
</dbReference>
<comment type="subcellular location">
    <subcellularLocation>
        <location evidence="1">Membrane</location>
        <topology evidence="1">Multi-pass membrane protein</topology>
    </subcellularLocation>
</comment>
<accession>A0AAD5SMM2</accession>
<feature type="region of interest" description="Disordered" evidence="15">
    <location>
        <begin position="424"/>
        <end position="497"/>
    </location>
</feature>
<dbReference type="EMBL" id="JADGJD010000013">
    <property type="protein sequence ID" value="KAJ3057027.1"/>
    <property type="molecule type" value="Genomic_DNA"/>
</dbReference>
<comment type="pathway">
    <text evidence="2">Lipid metabolism; sphingolipid metabolism.</text>
</comment>
<dbReference type="EC" id="2.4.1.80" evidence="5"/>
<dbReference type="PANTHER" id="PTHR12726">
    <property type="entry name" value="CERAMIDE GLUCOSYLTRANSFERASE"/>
    <property type="match status" value="1"/>
</dbReference>
<evidence type="ECO:0000256" key="5">
    <source>
        <dbReference type="ARBA" id="ARBA00012699"/>
    </source>
</evidence>
<dbReference type="GO" id="GO:0008120">
    <property type="term" value="F:ceramide glucosyltransferase activity"/>
    <property type="evidence" value="ECO:0007669"/>
    <property type="project" value="UniProtKB-EC"/>
</dbReference>
<evidence type="ECO:0000256" key="4">
    <source>
        <dbReference type="ARBA" id="ARBA00006739"/>
    </source>
</evidence>
<evidence type="ECO:0000256" key="15">
    <source>
        <dbReference type="SAM" id="MobiDB-lite"/>
    </source>
</evidence>
<evidence type="ECO:0000256" key="1">
    <source>
        <dbReference type="ARBA" id="ARBA00004141"/>
    </source>
</evidence>
<evidence type="ECO:0000256" key="8">
    <source>
        <dbReference type="ARBA" id="ARBA00022679"/>
    </source>
</evidence>
<name>A0AAD5SMM2_9FUNG</name>
<gene>
    <name evidence="16" type="ORF">HK097_001511</name>
</gene>
<evidence type="ECO:0000256" key="9">
    <source>
        <dbReference type="ARBA" id="ARBA00022692"/>
    </source>
</evidence>
<evidence type="ECO:0000256" key="3">
    <source>
        <dbReference type="ARBA" id="ARBA00004991"/>
    </source>
</evidence>
<keyword evidence="7" id="KW-0328">Glycosyltransferase</keyword>
<evidence type="ECO:0000256" key="12">
    <source>
        <dbReference type="ARBA" id="ARBA00031017"/>
    </source>
</evidence>
<feature type="compositionally biased region" description="Polar residues" evidence="15">
    <location>
        <begin position="447"/>
        <end position="456"/>
    </location>
</feature>
<dbReference type="PANTHER" id="PTHR12726:SF0">
    <property type="entry name" value="CERAMIDE GLUCOSYLTRANSFERASE"/>
    <property type="match status" value="1"/>
</dbReference>
<keyword evidence="8" id="KW-0808">Transferase</keyword>
<evidence type="ECO:0000256" key="11">
    <source>
        <dbReference type="ARBA" id="ARBA00023136"/>
    </source>
</evidence>
<evidence type="ECO:0000313" key="17">
    <source>
        <dbReference type="Proteomes" id="UP001212841"/>
    </source>
</evidence>
<sequence length="497" mass="55318">MAASVIFTEGVQPLRKYSDQNRNSARLSLNLSGIDSSRSRYGSKKSPPKASAQSEQLPGVTILRPLKGVEVDLVKNLTCSLRQEYPLFEVIFCVAQEGDPSIPIVQDLMKQFPDVDTKLLIGETEVGVNPKINNLIRGYETAKHDIIWILDSNVSIPSPTALLSSVRALLSPRIGLVHHLPVGIVPTSNGSLLERTFLNTAHAKMYLTINKIAIASCIIGKSNMFRRSDLKAVGGLRHFGKYMCEDNIIGEYIWGLGLRHKMTGDLALQSLGDSLTVWDYIKRRARWIRIRKYTVTAATLAEPFSESLVCGFWAAWAFYRTLGVPVWKFLPVHFGVWFAFDYFISSTLDPSVLKQPVRYFLSWVVRECLALPVWGLAMWGTVVEWRGRDFNLRRDGTVDLATNKVQHHGGRWASLLPFVRTRSPVRRKESSGKLDDPASEVEPLISVGTNNGSENAPHNRRSRPSPVVGPTNGENVSTKEESVSPVSLGPSVAMHKI</sequence>
<organism evidence="16 17">
    <name type="scientific">Rhizophlyctis rosea</name>
    <dbReference type="NCBI Taxonomy" id="64517"/>
    <lineage>
        <taxon>Eukaryota</taxon>
        <taxon>Fungi</taxon>
        <taxon>Fungi incertae sedis</taxon>
        <taxon>Chytridiomycota</taxon>
        <taxon>Chytridiomycota incertae sedis</taxon>
        <taxon>Chytridiomycetes</taxon>
        <taxon>Rhizophlyctidales</taxon>
        <taxon>Rhizophlyctidaceae</taxon>
        <taxon>Rhizophlyctis</taxon>
    </lineage>
</organism>
<evidence type="ECO:0000313" key="16">
    <source>
        <dbReference type="EMBL" id="KAJ3057027.1"/>
    </source>
</evidence>
<protein>
    <recommendedName>
        <fullName evidence="6">Ceramide glucosyltransferase</fullName>
        <ecNumber evidence="5">2.4.1.80</ecNumber>
    </recommendedName>
    <alternativeName>
        <fullName evidence="13">Glucosylceramide synthase</fullName>
    </alternativeName>
    <alternativeName>
        <fullName evidence="14">UDP-glucose ceramide glucosyltransferase</fullName>
    </alternativeName>
    <alternativeName>
        <fullName evidence="12">UDP-glucose:N-acylsphingosine D-glucosyltransferase</fullName>
    </alternativeName>
</protein>
<dbReference type="InterPro" id="IPR029044">
    <property type="entry name" value="Nucleotide-diphossugar_trans"/>
</dbReference>
<evidence type="ECO:0000256" key="6">
    <source>
        <dbReference type="ARBA" id="ARBA00019988"/>
    </source>
</evidence>
<dbReference type="CDD" id="cd02520">
    <property type="entry name" value="Glucosylceramide_synthase"/>
    <property type="match status" value="1"/>
</dbReference>
<keyword evidence="9" id="KW-0812">Transmembrane</keyword>
<evidence type="ECO:0000256" key="13">
    <source>
        <dbReference type="ARBA" id="ARBA00031543"/>
    </source>
</evidence>
<evidence type="ECO:0000256" key="2">
    <source>
        <dbReference type="ARBA" id="ARBA00004760"/>
    </source>
</evidence>
<dbReference type="InterPro" id="IPR025993">
    <property type="entry name" value="Ceramide_glucosylTrfase"/>
</dbReference>
<feature type="compositionally biased region" description="Basic and acidic residues" evidence="15">
    <location>
        <begin position="426"/>
        <end position="436"/>
    </location>
</feature>
<dbReference type="Gene3D" id="3.90.550.10">
    <property type="entry name" value="Spore Coat Polysaccharide Biosynthesis Protein SpsA, Chain A"/>
    <property type="match status" value="1"/>
</dbReference>
<proteinExistence type="inferred from homology"/>
<evidence type="ECO:0000256" key="10">
    <source>
        <dbReference type="ARBA" id="ARBA00022989"/>
    </source>
</evidence>
<comment type="pathway">
    <text evidence="3">Sphingolipid metabolism.</text>
</comment>
<keyword evidence="10" id="KW-1133">Transmembrane helix</keyword>
<keyword evidence="17" id="KW-1185">Reference proteome</keyword>
<dbReference type="AlphaFoldDB" id="A0AAD5SMM2"/>